<reference evidence="5 6" key="1">
    <citation type="submission" date="2015-12" db="EMBL/GenBank/DDBJ databases">
        <title>Complete genome of Lacimicrobium alkaliphilum KCTC 32984.</title>
        <authorList>
            <person name="Kim S.-G."/>
            <person name="Lee Y.-J."/>
        </authorList>
    </citation>
    <scope>NUCLEOTIDE SEQUENCE [LARGE SCALE GENOMIC DNA]</scope>
    <source>
        <strain evidence="5 6">YelD216</strain>
    </source>
</reference>
<keyword evidence="2" id="KW-0378">Hydrolase</keyword>
<dbReference type="PANTHER" id="PTHR38764">
    <property type="entry name" value="ACYL CARRIER PROTEIN PHOSPHODIESTERASE"/>
    <property type="match status" value="1"/>
</dbReference>
<proteinExistence type="predicted"/>
<dbReference type="STRING" id="1526571.AT746_04575"/>
<gene>
    <name evidence="5" type="ORF">AT746_04575</name>
</gene>
<dbReference type="KEGG" id="lal:AT746_04575"/>
<dbReference type="Pfam" id="PF04336">
    <property type="entry name" value="ACP_PD"/>
    <property type="match status" value="1"/>
</dbReference>
<evidence type="ECO:0000256" key="3">
    <source>
        <dbReference type="ARBA" id="ARBA00023098"/>
    </source>
</evidence>
<dbReference type="GO" id="GO:0006633">
    <property type="term" value="P:fatty acid biosynthetic process"/>
    <property type="evidence" value="ECO:0007669"/>
    <property type="project" value="UniProtKB-KW"/>
</dbReference>
<evidence type="ECO:0000256" key="1">
    <source>
        <dbReference type="ARBA" id="ARBA00022516"/>
    </source>
</evidence>
<dbReference type="EMBL" id="CP013650">
    <property type="protein sequence ID" value="ALS97616.1"/>
    <property type="molecule type" value="Genomic_DNA"/>
</dbReference>
<keyword evidence="6" id="KW-1185">Reference proteome</keyword>
<dbReference type="RefSeq" id="WP_062477070.1">
    <property type="nucleotide sequence ID" value="NZ_CP013650.1"/>
</dbReference>
<keyword evidence="1" id="KW-0444">Lipid biosynthesis</keyword>
<evidence type="ECO:0000256" key="4">
    <source>
        <dbReference type="ARBA" id="ARBA00023160"/>
    </source>
</evidence>
<dbReference type="OrthoDB" id="8442777at2"/>
<dbReference type="PANTHER" id="PTHR38764:SF1">
    <property type="entry name" value="ACYL CARRIER PROTEIN PHOSPHODIESTERASE"/>
    <property type="match status" value="1"/>
</dbReference>
<dbReference type="GO" id="GO:0008770">
    <property type="term" value="F:[acyl-carrier-protein] phosphodiesterase activity"/>
    <property type="evidence" value="ECO:0007669"/>
    <property type="project" value="InterPro"/>
</dbReference>
<dbReference type="AlphaFoldDB" id="A0A0U3AXK5"/>
<keyword evidence="3" id="KW-0443">Lipid metabolism</keyword>
<keyword evidence="4" id="KW-0276">Fatty acid metabolism</keyword>
<keyword evidence="4" id="KW-0275">Fatty acid biosynthesis</keyword>
<protein>
    <submittedName>
        <fullName evidence="5">ACP phosphodiesterase</fullName>
    </submittedName>
</protein>
<accession>A0A0U3AXK5</accession>
<sequence>MNYLAHLFLARPNPPSRMGNLLGDFCKGVDLSCYPQPVLEGLENHRLVDRFTDSHPLVKRAKRRFSPERRRFAGIAMDVLFDHFLLRHWQNYSDLEPQRFFQLTYSHLDQALPDMPPRMQKVVASMLEHNWLLQYQTLDGVGYALDRIAGRIRFANRFWGSIEEIEAHYAEFEQCFEHFFPALIEHIDRHGPENHNQGGFV</sequence>
<dbReference type="Proteomes" id="UP000068447">
    <property type="component" value="Chromosome"/>
</dbReference>
<evidence type="ECO:0000313" key="6">
    <source>
        <dbReference type="Proteomes" id="UP000068447"/>
    </source>
</evidence>
<evidence type="ECO:0000313" key="5">
    <source>
        <dbReference type="EMBL" id="ALS97616.1"/>
    </source>
</evidence>
<organism evidence="5 6">
    <name type="scientific">Lacimicrobium alkaliphilum</name>
    <dbReference type="NCBI Taxonomy" id="1526571"/>
    <lineage>
        <taxon>Bacteria</taxon>
        <taxon>Pseudomonadati</taxon>
        <taxon>Pseudomonadota</taxon>
        <taxon>Gammaproteobacteria</taxon>
        <taxon>Alteromonadales</taxon>
        <taxon>Alteromonadaceae</taxon>
        <taxon>Lacimicrobium</taxon>
    </lineage>
</organism>
<name>A0A0U3AXK5_9ALTE</name>
<dbReference type="PIRSF" id="PIRSF011489">
    <property type="entry name" value="DUF479"/>
    <property type="match status" value="1"/>
</dbReference>
<dbReference type="InterPro" id="IPR007431">
    <property type="entry name" value="ACP_PD"/>
</dbReference>
<evidence type="ECO:0000256" key="2">
    <source>
        <dbReference type="ARBA" id="ARBA00022801"/>
    </source>
</evidence>